<reference evidence="2 3" key="1">
    <citation type="submission" date="2023-10" db="EMBL/GenBank/DDBJ databases">
        <title>The complete genome sequence of Methanoculleus palmolei DSM 4273.</title>
        <authorList>
            <person name="Lai S.-J."/>
            <person name="You Y.-T."/>
            <person name="Chen S.-C."/>
        </authorList>
    </citation>
    <scope>NUCLEOTIDE SEQUENCE [LARGE SCALE GENOMIC DNA]</scope>
    <source>
        <strain evidence="2 3">DSM 4273</strain>
    </source>
</reference>
<dbReference type="PANTHER" id="PTHR43591:SF24">
    <property type="entry name" value="2-METHOXY-6-POLYPRENYL-1,4-BENZOQUINOL METHYLASE, MITOCHONDRIAL"/>
    <property type="match status" value="1"/>
</dbReference>
<accession>A0ABD8A8H1</accession>
<sequence length="264" mass="29459">METDRKEPERVKNGVRRYWDYGSRFYDTAPGSGGDEERLLWKENLSRAIGSGPKKILDVGTGTGVIALLLAELGYSVTGVDFSRGMMEVARKKALAGGSAVRFLEGDVENLPFEDGTFDCVTARYVLWTMVDPEKAVREWVRVVRPGGTIVIIDGKWVTKGLLPKVSAATYHTYRFVRYGKNPFTYDYTEDVSAGLPNPHGVEKEQIVAYLSGAGATGITVTDLEPIRVAQRRRLPWYMKYANDHPTYLVSGITPKNHDEDDET</sequence>
<dbReference type="InterPro" id="IPR013216">
    <property type="entry name" value="Methyltransf_11"/>
</dbReference>
<dbReference type="Proteomes" id="UP001626603">
    <property type="component" value="Chromosome"/>
</dbReference>
<protein>
    <submittedName>
        <fullName evidence="2">Methyltransferase domain-containing protein</fullName>
    </submittedName>
</protein>
<proteinExistence type="predicted"/>
<dbReference type="InterPro" id="IPR029063">
    <property type="entry name" value="SAM-dependent_MTases_sf"/>
</dbReference>
<dbReference type="Pfam" id="PF08241">
    <property type="entry name" value="Methyltransf_11"/>
    <property type="match status" value="1"/>
</dbReference>
<dbReference type="EMBL" id="CP137641">
    <property type="protein sequence ID" value="WOX55808.1"/>
    <property type="molecule type" value="Genomic_DNA"/>
</dbReference>
<keyword evidence="2" id="KW-0808">Transferase</keyword>
<gene>
    <name evidence="2" type="ORF">R6Y95_00380</name>
</gene>
<dbReference type="GO" id="GO:0032259">
    <property type="term" value="P:methylation"/>
    <property type="evidence" value="ECO:0007669"/>
    <property type="project" value="UniProtKB-KW"/>
</dbReference>
<evidence type="ECO:0000313" key="3">
    <source>
        <dbReference type="Proteomes" id="UP001626603"/>
    </source>
</evidence>
<name>A0ABD8A8H1_9EURY</name>
<dbReference type="AlphaFoldDB" id="A0ABD8A8H1"/>
<dbReference type="PANTHER" id="PTHR43591">
    <property type="entry name" value="METHYLTRANSFERASE"/>
    <property type="match status" value="1"/>
</dbReference>
<evidence type="ECO:0000259" key="1">
    <source>
        <dbReference type="Pfam" id="PF08241"/>
    </source>
</evidence>
<keyword evidence="2" id="KW-0489">Methyltransferase</keyword>
<dbReference type="GO" id="GO:0008168">
    <property type="term" value="F:methyltransferase activity"/>
    <property type="evidence" value="ECO:0007669"/>
    <property type="project" value="UniProtKB-KW"/>
</dbReference>
<feature type="domain" description="Methyltransferase type 11" evidence="1">
    <location>
        <begin position="57"/>
        <end position="152"/>
    </location>
</feature>
<keyword evidence="3" id="KW-1185">Reference proteome</keyword>
<dbReference type="Gene3D" id="3.40.50.150">
    <property type="entry name" value="Vaccinia Virus protein VP39"/>
    <property type="match status" value="1"/>
</dbReference>
<dbReference type="SUPFAM" id="SSF53335">
    <property type="entry name" value="S-adenosyl-L-methionine-dependent methyltransferases"/>
    <property type="match status" value="1"/>
</dbReference>
<organism evidence="2 3">
    <name type="scientific">Methanoculleus palmolei</name>
    <dbReference type="NCBI Taxonomy" id="72612"/>
    <lineage>
        <taxon>Archaea</taxon>
        <taxon>Methanobacteriati</taxon>
        <taxon>Methanobacteriota</taxon>
        <taxon>Stenosarchaea group</taxon>
        <taxon>Methanomicrobia</taxon>
        <taxon>Methanomicrobiales</taxon>
        <taxon>Methanomicrobiaceae</taxon>
        <taxon>Methanoculleus</taxon>
    </lineage>
</organism>
<evidence type="ECO:0000313" key="2">
    <source>
        <dbReference type="EMBL" id="WOX55808.1"/>
    </source>
</evidence>
<dbReference type="CDD" id="cd02440">
    <property type="entry name" value="AdoMet_MTases"/>
    <property type="match status" value="1"/>
</dbReference>